<dbReference type="EMBL" id="SNZV01000007">
    <property type="protein sequence ID" value="TDS11752.1"/>
    <property type="molecule type" value="Genomic_DNA"/>
</dbReference>
<keyword evidence="2" id="KW-1185">Reference proteome</keyword>
<dbReference type="AlphaFoldDB" id="A0A4R7CV99"/>
<evidence type="ECO:0008006" key="3">
    <source>
        <dbReference type="Google" id="ProtNLM"/>
    </source>
</evidence>
<dbReference type="Proteomes" id="UP000294752">
    <property type="component" value="Unassembled WGS sequence"/>
</dbReference>
<reference evidence="1 2" key="1">
    <citation type="submission" date="2019-03" db="EMBL/GenBank/DDBJ databases">
        <title>Genomic Encyclopedia of Type Strains, Phase III (KMG-III): the genomes of soil and plant-associated and newly described type strains.</title>
        <authorList>
            <person name="Whitman W."/>
        </authorList>
    </citation>
    <scope>NUCLEOTIDE SEQUENCE [LARGE SCALE GENOMIC DNA]</scope>
    <source>
        <strain evidence="1 2">CGMCC 1.12801</strain>
    </source>
</reference>
<comment type="caution">
    <text evidence="1">The sequence shown here is derived from an EMBL/GenBank/DDBJ whole genome shotgun (WGS) entry which is preliminary data.</text>
</comment>
<gene>
    <name evidence="1" type="ORF">B0I21_10795</name>
</gene>
<organism evidence="1 2">
    <name type="scientific">Sphingobacterium paludis</name>
    <dbReference type="NCBI Taxonomy" id="1476465"/>
    <lineage>
        <taxon>Bacteria</taxon>
        <taxon>Pseudomonadati</taxon>
        <taxon>Bacteroidota</taxon>
        <taxon>Sphingobacteriia</taxon>
        <taxon>Sphingobacteriales</taxon>
        <taxon>Sphingobacteriaceae</taxon>
        <taxon>Sphingobacterium</taxon>
    </lineage>
</organism>
<sequence>MLLASCSVNHNKQKKVEGGYSTDYSKQRSVPKDSVEVEIHIFNAEDNSAVNLDGSQFSLNEHANKVIDENKCVATFAVREVPSIIFLRVRRPEDKWPMYFKIEKAKLKKNNKVFFKGYLENNTGAIL</sequence>
<evidence type="ECO:0000313" key="1">
    <source>
        <dbReference type="EMBL" id="TDS11752.1"/>
    </source>
</evidence>
<protein>
    <recommendedName>
        <fullName evidence="3">Lipoprotein</fullName>
    </recommendedName>
</protein>
<proteinExistence type="predicted"/>
<accession>A0A4R7CV99</accession>
<evidence type="ECO:0000313" key="2">
    <source>
        <dbReference type="Proteomes" id="UP000294752"/>
    </source>
</evidence>
<name>A0A4R7CV99_9SPHI</name>